<feature type="compositionally biased region" description="Polar residues" evidence="12">
    <location>
        <begin position="1520"/>
        <end position="1532"/>
    </location>
</feature>
<sequence length="2129" mass="232039">MWSQWVFKRVCKFFVKRLLGRLLRSEVDLDQLDVQLGLGTIVLKDLHLNTDYLNDQLGYAAVAIKEGIVGSVKARIPLRVLTDESCMIELEDLKLVVIPRPSSQNGADDSLAASGIEAVRFVDSQDYLGGDGDGYCQSAGGGGAYLGVDDGVRMIAQMVERILLNLRVKVTNLVIVFEEQNLASGNGTCEHEQDRRKSSHRSSVFHSILVVRVPRLEYGVETAPPEVDDTGKGSNEVEPNMLVKVVKFEGATVEVADVLKVKVSRDVEEESITMDHSQPSFLRKPVKILDGDLDGITGTIQLSVPWKDGTVDVPKFHADIMIGTVKLKASPHEIRQLFSLVQVFTAVGETDMDKGNSFPFVSPSTQGAVSVGDLSKTRGYVAASIDRSRDIYRSFAEPFPINGGQVSEAAPPNSSLLPFTKFISWNWMYSGASEGQRKDVEVRDADLAASVDEFFECFDGTRSIQQSQASGLWSWPRSAFSAITAASSLATGSTIIPPVTDNFKQVEYSIKAKLAGVSFQLYYDFFHPEDTSEPRSASSLGGSFEEHLDAILSDIQFVATVSPNQVDCTTTIKTLEISEVEQLGESLKTTGTQSWQDDRESYLNHTRSLQASIETALPPFPATLGSSSVGGTTSSCEKGTSDDWKAGRQSVGGSQQQVEKNVLPGNLERKRLVAIHTGPEYGARVTLTLESTSKTSFSLTEVHCFLQPLVFWLDLRTLKRIESLLRRYEESAASCERTAALDLNIQDMTGPRDGTDGGCREGVSYQPQSAANEDTHAVPRMSCPLNVYLSSIRVIVCFPADTRSLCSVIQEDFIGLDLRGPPLNNGVIQPMLVYKHVEEKHMTVTGGAGFSVLLRFEDIAANLISTDISPSERPMPGDITPFSVKEISTVFYNDPIWGALPTLDRPPDQGISVEIQWFYAGKDGNRLAKKTWDGIAAQQIQADGGRGIGGSNSEYAAATTAAEVVEEQNSQLRKELISSSSLVVRVQFPQVQLHLAEPHYTRVLELLKRFTESLVGDSEEKSSGESRNLANTTERHTDLQTVNRPQICVLLQCGKVDVDMCLPPQSLGLTSIHCPKPWEVINFDIEKLQVLCVTGIEGVSEISYLWVHHEEGQVTGSYREDSTMGADEKSEVLLLSCRNKALGRGDGGGGNALAAGTSGLSLTYMVWPDQEPADELLGSAIFTGTIRGCTFVAHGGRLDWLLAVSSFLNPAENNQDLEDACTDSLSAGTAEYKSTDDQSVSSSTSHLFFLLDFQDAALCYEPGSEAMIGPGLRAEIDPLRRGAGSSLESSQMHAPVACVLAAAALRVSSSAVPQAKGEQFDIWLRDVALHLLDTTLRKHLTSDYTTASMKRTGYVQIAKEAVMEALVRINCEDGRQWEVECANSQLHFETCHDTTAAFGRLVAQLQQLFAPEIDPTSVNLHNNNIDRRGSSSGSPSTRTIRIGASGEMDNSVNENFSEINLFEGVLEDAFSRVKSSPSSVAGGDDQLSSGAYSLLHSRVGSMDRNDSIDRRQDAYEPKRSSPSTPTSENQQDVLEEPPVLNNAGPPKFIEDYYITLQKQGSLLGDGFSKQSGESPRPSGGPSRGSSSSGGGREVEGRGGWYAGKVLKVLENHVSEGRPSSDADQQGAFIREHPSKEGQTPNKAPSLPKKYPNSVGRVLLSDLKAKWRLYGGSDWPTGRTYDKDSMYHSGIEENGRQSNVCLEVLLNEMRVQYDTFPAVGLYASRLVVTVRDIAVYDESNDAPWKTVVSYNRSKGRPRESSAQAVIIEMDAVRPDPTAPLEEYRLLISLLPISLHLDQRHIDFCIQFFSQHRSGTTDVTPRDEAVHPLSDSTSNLASDVSSDINEMTDEELLPFFQICEMRPLTIRVDYVPRRVDISSLGKGNYAELLNFVSWKGIELNLKHVKATGVHGWSSLSGVMVGEWLEDISQNQVHKFVKGAAPIRPFYAMGSGAAKLVALPVEHYKKDRRLLLGMRKGAMAFFRSISVEVLGLGAHLAAGAHEFLQQTELAVGGTLSPCTFTAENGERRSKAVQPGDTREGIQQARESISRGLERTASSLVGNPYKLYQRGGAGPAVASALRAAPAAAVAPASAAAGAVHRLVLGLRNELDPEKKRESDEKHSGPPPDTGRVR</sequence>
<evidence type="ECO:0000313" key="13">
    <source>
        <dbReference type="EMBL" id="PTQ40733.1"/>
    </source>
</evidence>
<evidence type="ECO:0000256" key="5">
    <source>
        <dbReference type="ARBA" id="ARBA00022448"/>
    </source>
</evidence>
<feature type="region of interest" description="Disordered" evidence="12">
    <location>
        <begin position="626"/>
        <end position="657"/>
    </location>
</feature>
<protein>
    <recommendedName>
        <fullName evidence="4">Autophagy-related protein 2</fullName>
    </recommendedName>
</protein>
<keyword evidence="8" id="KW-0445">Lipid transport</keyword>
<dbReference type="GO" id="GO:0034727">
    <property type="term" value="P:piecemeal microautophagy of the nucleus"/>
    <property type="evidence" value="ECO:0000318"/>
    <property type="project" value="GO_Central"/>
</dbReference>
<evidence type="ECO:0000256" key="12">
    <source>
        <dbReference type="SAM" id="MobiDB-lite"/>
    </source>
</evidence>
<dbReference type="Proteomes" id="UP000244005">
    <property type="component" value="Unassembled WGS sequence"/>
</dbReference>
<name>A0A2R6X3P6_MARPO</name>
<feature type="compositionally biased region" description="Low complexity" evidence="12">
    <location>
        <begin position="1430"/>
        <end position="1442"/>
    </location>
</feature>
<dbReference type="GO" id="GO:0005789">
    <property type="term" value="C:endoplasmic reticulum membrane"/>
    <property type="evidence" value="ECO:0007669"/>
    <property type="project" value="UniProtKB-SubCell"/>
</dbReference>
<dbReference type="GO" id="GO:0006869">
    <property type="term" value="P:lipid transport"/>
    <property type="evidence" value="ECO:0007669"/>
    <property type="project" value="UniProtKB-KW"/>
</dbReference>
<evidence type="ECO:0000256" key="7">
    <source>
        <dbReference type="ARBA" id="ARBA00023006"/>
    </source>
</evidence>
<comment type="catalytic activity">
    <reaction evidence="11">
        <text>a 1,2-diacyl-sn-glycero-3-phosphoethanolamine(in) = a 1,2-diacyl-sn-glycero-3-phosphoethanolamine(out)</text>
        <dbReference type="Rhea" id="RHEA:38895"/>
        <dbReference type="ChEBI" id="CHEBI:64612"/>
    </reaction>
</comment>
<feature type="region of interest" description="Disordered" evidence="12">
    <location>
        <begin position="1563"/>
        <end position="1597"/>
    </location>
</feature>
<dbReference type="PANTHER" id="PTHR13190">
    <property type="entry name" value="AUTOPHAGY-RELATED 2, ISOFORM A"/>
    <property type="match status" value="1"/>
</dbReference>
<dbReference type="GO" id="GO:0061723">
    <property type="term" value="P:glycophagy"/>
    <property type="evidence" value="ECO:0000318"/>
    <property type="project" value="GO_Central"/>
</dbReference>
<dbReference type="OrthoDB" id="18982at2759"/>
<feature type="compositionally biased region" description="Basic and acidic residues" evidence="12">
    <location>
        <begin position="2105"/>
        <end position="2119"/>
    </location>
</feature>
<gene>
    <name evidence="13" type="ORF">MARPO_0038s0067</name>
</gene>
<reference evidence="14" key="1">
    <citation type="journal article" date="2017" name="Cell">
        <title>Insights into land plant evolution garnered from the Marchantia polymorpha genome.</title>
        <authorList>
            <person name="Bowman J.L."/>
            <person name="Kohchi T."/>
            <person name="Yamato K.T."/>
            <person name="Jenkins J."/>
            <person name="Shu S."/>
            <person name="Ishizaki K."/>
            <person name="Yamaoka S."/>
            <person name="Nishihama R."/>
            <person name="Nakamura Y."/>
            <person name="Berger F."/>
            <person name="Adam C."/>
            <person name="Aki S.S."/>
            <person name="Althoff F."/>
            <person name="Araki T."/>
            <person name="Arteaga-Vazquez M.A."/>
            <person name="Balasubrmanian S."/>
            <person name="Barry K."/>
            <person name="Bauer D."/>
            <person name="Boehm C.R."/>
            <person name="Briginshaw L."/>
            <person name="Caballero-Perez J."/>
            <person name="Catarino B."/>
            <person name="Chen F."/>
            <person name="Chiyoda S."/>
            <person name="Chovatia M."/>
            <person name="Davies K.M."/>
            <person name="Delmans M."/>
            <person name="Demura T."/>
            <person name="Dierschke T."/>
            <person name="Dolan L."/>
            <person name="Dorantes-Acosta A.E."/>
            <person name="Eklund D.M."/>
            <person name="Florent S.N."/>
            <person name="Flores-Sandoval E."/>
            <person name="Fujiyama A."/>
            <person name="Fukuzawa H."/>
            <person name="Galik B."/>
            <person name="Grimanelli D."/>
            <person name="Grimwood J."/>
            <person name="Grossniklaus U."/>
            <person name="Hamada T."/>
            <person name="Haseloff J."/>
            <person name="Hetherington A.J."/>
            <person name="Higo A."/>
            <person name="Hirakawa Y."/>
            <person name="Hundley H.N."/>
            <person name="Ikeda Y."/>
            <person name="Inoue K."/>
            <person name="Inoue S.I."/>
            <person name="Ishida S."/>
            <person name="Jia Q."/>
            <person name="Kakita M."/>
            <person name="Kanazawa T."/>
            <person name="Kawai Y."/>
            <person name="Kawashima T."/>
            <person name="Kennedy M."/>
            <person name="Kinose K."/>
            <person name="Kinoshita T."/>
            <person name="Kohara Y."/>
            <person name="Koide E."/>
            <person name="Komatsu K."/>
            <person name="Kopischke S."/>
            <person name="Kubo M."/>
            <person name="Kyozuka J."/>
            <person name="Lagercrantz U."/>
            <person name="Lin S.S."/>
            <person name="Lindquist E."/>
            <person name="Lipzen A.M."/>
            <person name="Lu C.W."/>
            <person name="De Luna E."/>
            <person name="Martienssen R.A."/>
            <person name="Minamino N."/>
            <person name="Mizutani M."/>
            <person name="Mizutani M."/>
            <person name="Mochizuki N."/>
            <person name="Monte I."/>
            <person name="Mosher R."/>
            <person name="Nagasaki H."/>
            <person name="Nakagami H."/>
            <person name="Naramoto S."/>
            <person name="Nishitani K."/>
            <person name="Ohtani M."/>
            <person name="Okamoto T."/>
            <person name="Okumura M."/>
            <person name="Phillips J."/>
            <person name="Pollak B."/>
            <person name="Reinders A."/>
            <person name="Rovekamp M."/>
            <person name="Sano R."/>
            <person name="Sawa S."/>
            <person name="Schmid M.W."/>
            <person name="Shirakawa M."/>
            <person name="Solano R."/>
            <person name="Spunde A."/>
            <person name="Suetsugu N."/>
            <person name="Sugano S."/>
            <person name="Sugiyama A."/>
            <person name="Sun R."/>
            <person name="Suzuki Y."/>
            <person name="Takenaka M."/>
            <person name="Takezawa D."/>
            <person name="Tomogane H."/>
            <person name="Tsuzuki M."/>
            <person name="Ueda T."/>
            <person name="Umeda M."/>
            <person name="Ward J.M."/>
            <person name="Watanabe Y."/>
            <person name="Yazaki K."/>
            <person name="Yokoyama R."/>
            <person name="Yoshitake Y."/>
            <person name="Yotsui I."/>
            <person name="Zachgo S."/>
            <person name="Schmutz J."/>
        </authorList>
    </citation>
    <scope>NUCLEOTIDE SEQUENCE [LARGE SCALE GENOMIC DNA]</scope>
    <source>
        <strain evidence="14">Tak-1</strain>
    </source>
</reference>
<feature type="region of interest" description="Disordered" evidence="12">
    <location>
        <begin position="1419"/>
        <end position="1448"/>
    </location>
</feature>
<feature type="compositionally biased region" description="Basic and acidic residues" evidence="12">
    <location>
        <begin position="1501"/>
        <end position="1519"/>
    </location>
</feature>
<keyword evidence="6" id="KW-0256">Endoplasmic reticulum</keyword>
<dbReference type="Gramene" id="Mp6g18570.1">
    <property type="protein sequence ID" value="Mp6g18570.1.cds"/>
    <property type="gene ID" value="Mp6g18570"/>
</dbReference>
<evidence type="ECO:0000256" key="1">
    <source>
        <dbReference type="ARBA" id="ARBA00004406"/>
    </source>
</evidence>
<evidence type="ECO:0000256" key="6">
    <source>
        <dbReference type="ARBA" id="ARBA00022824"/>
    </source>
</evidence>
<dbReference type="GO" id="GO:0043495">
    <property type="term" value="F:protein-membrane adaptor activity"/>
    <property type="evidence" value="ECO:0000318"/>
    <property type="project" value="GO_Central"/>
</dbReference>
<dbReference type="Pfam" id="PF13329">
    <property type="entry name" value="ATG2_CAD"/>
    <property type="match status" value="3"/>
</dbReference>
<feature type="region of interest" description="Disordered" evidence="12">
    <location>
        <begin position="1498"/>
        <end position="1545"/>
    </location>
</feature>
<evidence type="ECO:0000313" key="14">
    <source>
        <dbReference type="Proteomes" id="UP000244005"/>
    </source>
</evidence>
<comment type="catalytic activity">
    <reaction evidence="10">
        <text>a 1,2-diacyl-sn-glycero-3-phospho-L-serine(in) = a 1,2-diacyl-sn-glycero-3-phospho-L-serine(out)</text>
        <dbReference type="Rhea" id="RHEA:38663"/>
        <dbReference type="ChEBI" id="CHEBI:57262"/>
    </reaction>
</comment>
<dbReference type="GO" id="GO:0000407">
    <property type="term" value="C:phagophore assembly site"/>
    <property type="evidence" value="ECO:0000318"/>
    <property type="project" value="GO_Central"/>
</dbReference>
<feature type="compositionally biased region" description="Low complexity" evidence="12">
    <location>
        <begin position="1571"/>
        <end position="1586"/>
    </location>
</feature>
<comment type="subcellular location">
    <subcellularLocation>
        <location evidence="1">Endoplasmic reticulum membrane</location>
        <topology evidence="1">Peripheral membrane protein</topology>
    </subcellularLocation>
    <subcellularLocation>
        <location evidence="2">Preautophagosomal structure membrane</location>
        <topology evidence="2">Peripheral membrane protein</topology>
    </subcellularLocation>
</comment>
<comment type="similarity">
    <text evidence="3">Belongs to the ATG2 family.</text>
</comment>
<feature type="compositionally biased region" description="Gly residues" evidence="12">
    <location>
        <begin position="1587"/>
        <end position="1597"/>
    </location>
</feature>
<feature type="region of interest" description="Disordered" evidence="12">
    <location>
        <begin position="1631"/>
        <end position="1650"/>
    </location>
</feature>
<dbReference type="EMBL" id="KZ772710">
    <property type="protein sequence ID" value="PTQ40735.1"/>
    <property type="molecule type" value="Genomic_DNA"/>
</dbReference>
<evidence type="ECO:0000256" key="11">
    <source>
        <dbReference type="ARBA" id="ARBA00024615"/>
    </source>
</evidence>
<proteinExistence type="inferred from homology"/>
<keyword evidence="14" id="KW-1185">Reference proteome</keyword>
<dbReference type="InterPro" id="IPR026849">
    <property type="entry name" value="ATG2"/>
</dbReference>
<dbReference type="GO" id="GO:0061908">
    <property type="term" value="C:phagophore"/>
    <property type="evidence" value="ECO:0000318"/>
    <property type="project" value="GO_Central"/>
</dbReference>
<dbReference type="EMBL" id="KZ772710">
    <property type="protein sequence ID" value="PTQ40733.1"/>
    <property type="molecule type" value="Genomic_DNA"/>
</dbReference>
<dbReference type="GO" id="GO:0000425">
    <property type="term" value="P:pexophagy"/>
    <property type="evidence" value="ECO:0000318"/>
    <property type="project" value="GO_Central"/>
</dbReference>
<evidence type="ECO:0000256" key="9">
    <source>
        <dbReference type="ARBA" id="ARBA00023136"/>
    </source>
</evidence>
<keyword evidence="9" id="KW-0472">Membrane</keyword>
<dbReference type="GO" id="GO:0032266">
    <property type="term" value="F:phosphatidylinositol-3-phosphate binding"/>
    <property type="evidence" value="ECO:0000318"/>
    <property type="project" value="GO_Central"/>
</dbReference>
<evidence type="ECO:0000256" key="2">
    <source>
        <dbReference type="ARBA" id="ARBA00004623"/>
    </source>
</evidence>
<evidence type="ECO:0000256" key="10">
    <source>
        <dbReference type="ARBA" id="ARBA00024479"/>
    </source>
</evidence>
<dbReference type="GO" id="GO:0061709">
    <property type="term" value="P:reticulophagy"/>
    <property type="evidence" value="ECO:0000318"/>
    <property type="project" value="GO_Central"/>
</dbReference>
<feature type="region of interest" description="Disordered" evidence="12">
    <location>
        <begin position="2105"/>
        <end position="2129"/>
    </location>
</feature>
<dbReference type="GO" id="GO:0034045">
    <property type="term" value="C:phagophore assembly site membrane"/>
    <property type="evidence" value="ECO:0007669"/>
    <property type="project" value="UniProtKB-SubCell"/>
</dbReference>
<evidence type="ECO:0000256" key="3">
    <source>
        <dbReference type="ARBA" id="ARBA00009714"/>
    </source>
</evidence>
<feature type="compositionally biased region" description="Low complexity" evidence="12">
    <location>
        <begin position="626"/>
        <end position="635"/>
    </location>
</feature>
<organism evidence="13 14">
    <name type="scientific">Marchantia polymorpha</name>
    <name type="common">Common liverwort</name>
    <name type="synonym">Marchantia aquatica</name>
    <dbReference type="NCBI Taxonomy" id="3197"/>
    <lineage>
        <taxon>Eukaryota</taxon>
        <taxon>Viridiplantae</taxon>
        <taxon>Streptophyta</taxon>
        <taxon>Embryophyta</taxon>
        <taxon>Marchantiophyta</taxon>
        <taxon>Marchantiopsida</taxon>
        <taxon>Marchantiidae</taxon>
        <taxon>Marchantiales</taxon>
        <taxon>Marchantiaceae</taxon>
        <taxon>Marchantia</taxon>
    </lineage>
</organism>
<evidence type="ECO:0000256" key="8">
    <source>
        <dbReference type="ARBA" id="ARBA00023055"/>
    </source>
</evidence>
<dbReference type="PANTHER" id="PTHR13190:SF1">
    <property type="entry name" value="AUTOPHAGY-RELATED 2, ISOFORM A"/>
    <property type="match status" value="1"/>
</dbReference>
<keyword evidence="5" id="KW-0813">Transport</keyword>
<dbReference type="Gramene" id="Mp6g18570.4">
    <property type="protein sequence ID" value="Mp6g18570.4.cds"/>
    <property type="gene ID" value="Mp6g18570"/>
</dbReference>
<feature type="region of interest" description="Disordered" evidence="12">
    <location>
        <begin position="1017"/>
        <end position="1036"/>
    </location>
</feature>
<evidence type="ECO:0000256" key="4">
    <source>
        <dbReference type="ARBA" id="ARBA00018070"/>
    </source>
</evidence>
<reference evidence="13" key="2">
    <citation type="submission" date="2017-12" db="EMBL/GenBank/DDBJ databases">
        <title>WGS assembly of Marchantia polymorpha.</title>
        <authorList>
            <person name="Bowman J.L."/>
            <person name="Kohchi T."/>
            <person name="Yamato K.T."/>
            <person name="Jenkins J."/>
            <person name="Shu S."/>
            <person name="Ishizaki K."/>
            <person name="Yamaoka S."/>
            <person name="Nishihama R."/>
            <person name="Nakamura Y."/>
            <person name="Berger F."/>
            <person name="Adam C."/>
            <person name="Aki S.S."/>
            <person name="Althoff F."/>
            <person name="Araki T."/>
            <person name="Arteaga-Vazquez M.A."/>
            <person name="Balasubrmanian S."/>
            <person name="Bauer D."/>
            <person name="Boehm C.R."/>
            <person name="Briginshaw L."/>
            <person name="Caballero-Perez J."/>
            <person name="Catarino B."/>
            <person name="Chen F."/>
            <person name="Chiyoda S."/>
            <person name="Chovatia M."/>
            <person name="Davies K.M."/>
            <person name="Delmans M."/>
            <person name="Demura T."/>
            <person name="Dierschke T."/>
            <person name="Dolan L."/>
            <person name="Dorantes-Acosta A.E."/>
            <person name="Eklund D.M."/>
            <person name="Florent S.N."/>
            <person name="Flores-Sandoval E."/>
            <person name="Fujiyama A."/>
            <person name="Fukuzawa H."/>
            <person name="Galik B."/>
            <person name="Grimanelli D."/>
            <person name="Grimwood J."/>
            <person name="Grossniklaus U."/>
            <person name="Hamada T."/>
            <person name="Haseloff J."/>
            <person name="Hetherington A.J."/>
            <person name="Higo A."/>
            <person name="Hirakawa Y."/>
            <person name="Hundley H.N."/>
            <person name="Ikeda Y."/>
            <person name="Inoue K."/>
            <person name="Inoue S."/>
            <person name="Ishida S."/>
            <person name="Jia Q."/>
            <person name="Kakita M."/>
            <person name="Kanazawa T."/>
            <person name="Kawai Y."/>
            <person name="Kawashima T."/>
            <person name="Kennedy M."/>
            <person name="Kinose K."/>
            <person name="Kinoshita T."/>
            <person name="Kohara Y."/>
            <person name="Koide E."/>
            <person name="Komatsu K."/>
            <person name="Kopischke S."/>
            <person name="Kubo M."/>
            <person name="Kyozuka J."/>
            <person name="Lagercrantz U."/>
            <person name="Lin S.S."/>
            <person name="Lindquist E."/>
            <person name="Lipzen A.M."/>
            <person name="Lu C."/>
            <person name="Luna E.D."/>
            <person name="Martienssen R.A."/>
            <person name="Minamino N."/>
            <person name="Mizutani M."/>
            <person name="Mizutani M."/>
            <person name="Mochizuki N."/>
            <person name="Monte I."/>
            <person name="Mosher R."/>
            <person name="Nagasaki H."/>
            <person name="Nakagami H."/>
            <person name="Naramoto S."/>
            <person name="Nishitani K."/>
            <person name="Ohtani M."/>
            <person name="Okamoto T."/>
            <person name="Okumura M."/>
            <person name="Phillips J."/>
            <person name="Pollak B."/>
            <person name="Reinders A."/>
            <person name="Roevekamp M."/>
            <person name="Sano R."/>
            <person name="Sawa S."/>
            <person name="Schmid M.W."/>
            <person name="Shirakawa M."/>
            <person name="Solano R."/>
            <person name="Spunde A."/>
            <person name="Suetsugu N."/>
            <person name="Sugano S."/>
            <person name="Sugiyama A."/>
            <person name="Sun R."/>
            <person name="Suzuki Y."/>
            <person name="Takenaka M."/>
            <person name="Takezawa D."/>
            <person name="Tomogane H."/>
            <person name="Tsuzuki M."/>
            <person name="Ueda T."/>
            <person name="Umeda M."/>
            <person name="Ward J.M."/>
            <person name="Watanabe Y."/>
            <person name="Yazaki K."/>
            <person name="Yokoyama R."/>
            <person name="Yoshitake Y."/>
            <person name="Yotsui I."/>
            <person name="Zachgo S."/>
            <person name="Schmutz J."/>
        </authorList>
    </citation>
    <scope>NUCLEOTIDE SEQUENCE [LARGE SCALE GENOMIC DNA]</scope>
    <source>
        <strain evidence="13">Tak-1</strain>
    </source>
</reference>
<keyword evidence="7" id="KW-0072">Autophagy</keyword>
<accession>A0A2R6X3P6</accession>
<dbReference type="GO" id="GO:0000422">
    <property type="term" value="P:autophagy of mitochondrion"/>
    <property type="evidence" value="ECO:0000318"/>
    <property type="project" value="GO_Central"/>
</dbReference>
<feature type="compositionally biased region" description="Pro residues" evidence="12">
    <location>
        <begin position="2120"/>
        <end position="2129"/>
    </location>
</feature>
<dbReference type="GO" id="GO:0000045">
    <property type="term" value="P:autophagosome assembly"/>
    <property type="evidence" value="ECO:0000318"/>
    <property type="project" value="GO_Central"/>
</dbReference>